<evidence type="ECO:0000313" key="3">
    <source>
        <dbReference type="EMBL" id="MBE6512040.1"/>
    </source>
</evidence>
<sequence>MKVNQLELKKDMTVSELIEQFGKSGVLGAGRVARASNLLVDMINDDDMDIFMSLGGPLVPGGMRNIVADLIREKRIKVLITSGANITHDLLEAFGGRHYRDLGTNDEELNDAGIGRIADVYTQGEDFEVFESEITKIFETISQKLDNDEDKGIISIQRLLKEVGLLIDDENSILRQAALNDVSIFAPGLIDSMFGLQLWMFTQDHTLVVDAVGDMHYLSDLVFESEKIGAVMLGGGLPKHYTLASNLLKGGIDAGLQITMDRPETGSLSGAPLEEAKSWSKAKHGSNLVTVIGDVTIIFPLIVADALNRID</sequence>
<comment type="caution">
    <text evidence="3">The sequence shown here is derived from an EMBL/GenBank/DDBJ whole genome shotgun (WGS) entry which is preliminary data.</text>
</comment>
<name>A0A8T3VPY6_METOL</name>
<dbReference type="SUPFAM" id="SSF52467">
    <property type="entry name" value="DHS-like NAD/FAD-binding domain"/>
    <property type="match status" value="1"/>
</dbReference>
<evidence type="ECO:0000256" key="1">
    <source>
        <dbReference type="ARBA" id="ARBA00009892"/>
    </source>
</evidence>
<dbReference type="Pfam" id="PF01916">
    <property type="entry name" value="DS"/>
    <property type="match status" value="1"/>
</dbReference>
<dbReference type="InterPro" id="IPR002773">
    <property type="entry name" value="Deoxyhypusine_synthase"/>
</dbReference>
<dbReference type="InterPro" id="IPR029035">
    <property type="entry name" value="DHS-like_NAD/FAD-binding_dom"/>
</dbReference>
<evidence type="ECO:0000256" key="2">
    <source>
        <dbReference type="ARBA" id="ARBA00022679"/>
    </source>
</evidence>
<dbReference type="PANTHER" id="PTHR11703">
    <property type="entry name" value="DEOXYHYPUSINE SYNTHASE"/>
    <property type="match status" value="1"/>
</dbReference>
<dbReference type="PANTHER" id="PTHR11703:SF2">
    <property type="entry name" value="DEOXYHYPUSINE SYNTHASE-LIKE PROTEIN"/>
    <property type="match status" value="1"/>
</dbReference>
<comment type="similarity">
    <text evidence="1">Belongs to the deoxyhypusine synthase family.</text>
</comment>
<dbReference type="InterPro" id="IPR036982">
    <property type="entry name" value="Deoxyhypusine_synthase_sf"/>
</dbReference>
<organism evidence="3 4">
    <name type="scientific">Methanobrevibacter olleyae</name>
    <dbReference type="NCBI Taxonomy" id="294671"/>
    <lineage>
        <taxon>Archaea</taxon>
        <taxon>Methanobacteriati</taxon>
        <taxon>Methanobacteriota</taxon>
        <taxon>Methanomada group</taxon>
        <taxon>Methanobacteria</taxon>
        <taxon>Methanobacteriales</taxon>
        <taxon>Methanobacteriaceae</taxon>
        <taxon>Methanobrevibacter</taxon>
    </lineage>
</organism>
<proteinExistence type="inferred from homology"/>
<dbReference type="EC" id="2.5.1.46" evidence="3"/>
<dbReference type="NCBIfam" id="TIGR00321">
    <property type="entry name" value="dhys"/>
    <property type="match status" value="1"/>
</dbReference>
<dbReference type="Gene3D" id="3.40.910.10">
    <property type="entry name" value="Deoxyhypusine synthase"/>
    <property type="match status" value="1"/>
</dbReference>
<keyword evidence="2 3" id="KW-0808">Transferase</keyword>
<reference evidence="3" key="1">
    <citation type="submission" date="2019-04" db="EMBL/GenBank/DDBJ databases">
        <title>Evolution of Biomass-Degrading Anaerobic Consortia Revealed by Metagenomics.</title>
        <authorList>
            <person name="Peng X."/>
        </authorList>
    </citation>
    <scope>NUCLEOTIDE SEQUENCE</scope>
    <source>
        <strain evidence="3">SIG14</strain>
    </source>
</reference>
<dbReference type="GO" id="GO:0034038">
    <property type="term" value="F:deoxyhypusine synthase activity"/>
    <property type="evidence" value="ECO:0007669"/>
    <property type="project" value="UniProtKB-EC"/>
</dbReference>
<dbReference type="AlphaFoldDB" id="A0A8T3VPY6"/>
<accession>A0A8T3VPY6</accession>
<dbReference type="Proteomes" id="UP000732619">
    <property type="component" value="Unassembled WGS sequence"/>
</dbReference>
<dbReference type="GO" id="GO:0005737">
    <property type="term" value="C:cytoplasm"/>
    <property type="evidence" value="ECO:0007669"/>
    <property type="project" value="TreeGrafter"/>
</dbReference>
<protein>
    <submittedName>
        <fullName evidence="3">Deoxyhypusine synthase</fullName>
        <ecNumber evidence="3">2.5.1.46</ecNumber>
    </submittedName>
</protein>
<evidence type="ECO:0000313" key="4">
    <source>
        <dbReference type="Proteomes" id="UP000732619"/>
    </source>
</evidence>
<gene>
    <name evidence="3" type="ORF">E7Z75_02655</name>
</gene>
<dbReference type="EMBL" id="SUTG01000007">
    <property type="protein sequence ID" value="MBE6512040.1"/>
    <property type="molecule type" value="Genomic_DNA"/>
</dbReference>